<accession>Q3JPB9</accession>
<dbReference type="AlphaFoldDB" id="Q3JPB9"/>
<name>Q3JPB9_BURP1</name>
<reference evidence="1 2" key="1">
    <citation type="submission" date="2005-09" db="EMBL/GenBank/DDBJ databases">
        <authorList>
            <person name="Woods D.E."/>
            <person name="Nierman W.C."/>
        </authorList>
    </citation>
    <scope>NUCLEOTIDE SEQUENCE [LARGE SCALE GENOMIC DNA]</scope>
    <source>
        <strain evidence="1 2">1710b</strain>
    </source>
</reference>
<dbReference type="HOGENOM" id="CLU_3388478_0_0_4"/>
<evidence type="ECO:0000313" key="2">
    <source>
        <dbReference type="Proteomes" id="UP000002700"/>
    </source>
</evidence>
<dbReference type="EnsemblBacteria" id="ABA49891">
    <property type="protein sequence ID" value="ABA49891"/>
    <property type="gene ID" value="BURPS1710b_3212"/>
</dbReference>
<dbReference type="KEGG" id="bpm:BURPS1710b_3212"/>
<organism evidence="1 2">
    <name type="scientific">Burkholderia pseudomallei (strain 1710b)</name>
    <dbReference type="NCBI Taxonomy" id="320372"/>
    <lineage>
        <taxon>Bacteria</taxon>
        <taxon>Pseudomonadati</taxon>
        <taxon>Pseudomonadota</taxon>
        <taxon>Betaproteobacteria</taxon>
        <taxon>Burkholderiales</taxon>
        <taxon>Burkholderiaceae</taxon>
        <taxon>Burkholderia</taxon>
        <taxon>pseudomallei group</taxon>
    </lineage>
</organism>
<sequence length="32" mass="3923">MPYCIAPSAQRVRAFRVRRATWRTRRRMANDE</sequence>
<protein>
    <submittedName>
        <fullName evidence="1">Uncharacterized protein</fullName>
    </submittedName>
</protein>
<dbReference type="EMBL" id="CP000124">
    <property type="protein sequence ID" value="ABA49891.1"/>
    <property type="molecule type" value="Genomic_DNA"/>
</dbReference>
<evidence type="ECO:0000313" key="1">
    <source>
        <dbReference type="EMBL" id="ABA49891.1"/>
    </source>
</evidence>
<dbReference type="Proteomes" id="UP000002700">
    <property type="component" value="Chromosome I"/>
</dbReference>
<proteinExistence type="predicted"/>
<gene>
    <name evidence="1" type="ordered locus">BURPS1710b_3212</name>
</gene>